<dbReference type="Proteomes" id="UP000838160">
    <property type="component" value="Unassembled WGS sequence"/>
</dbReference>
<gene>
    <name evidence="2" type="ORF">VHP8226_02589</name>
</gene>
<protein>
    <submittedName>
        <fullName evidence="2">Uncharacterized protein</fullName>
    </submittedName>
</protein>
<evidence type="ECO:0000256" key="1">
    <source>
        <dbReference type="SAM" id="Phobius"/>
    </source>
</evidence>
<evidence type="ECO:0000313" key="3">
    <source>
        <dbReference type="Proteomes" id="UP000838160"/>
    </source>
</evidence>
<organism evidence="2 3">
    <name type="scientific">Vibrio hippocampi</name>
    <dbReference type="NCBI Taxonomy" id="654686"/>
    <lineage>
        <taxon>Bacteria</taxon>
        <taxon>Pseudomonadati</taxon>
        <taxon>Pseudomonadota</taxon>
        <taxon>Gammaproteobacteria</taxon>
        <taxon>Vibrionales</taxon>
        <taxon>Vibrionaceae</taxon>
        <taxon>Vibrio</taxon>
    </lineage>
</organism>
<keyword evidence="1" id="KW-0472">Membrane</keyword>
<feature type="transmembrane region" description="Helical" evidence="1">
    <location>
        <begin position="65"/>
        <end position="83"/>
    </location>
</feature>
<name>A0ABN8DKS8_9VIBR</name>
<feature type="transmembrane region" description="Helical" evidence="1">
    <location>
        <begin position="41"/>
        <end position="59"/>
    </location>
</feature>
<reference evidence="2" key="1">
    <citation type="submission" date="2021-12" db="EMBL/GenBank/DDBJ databases">
        <authorList>
            <person name="Rodrigo-Torres L."/>
            <person name="Arahal R. D."/>
            <person name="Lucena T."/>
        </authorList>
    </citation>
    <scope>NUCLEOTIDE SEQUENCE</scope>
    <source>
        <strain evidence="2">CECT 8226</strain>
    </source>
</reference>
<proteinExistence type="predicted"/>
<keyword evidence="3" id="KW-1185">Reference proteome</keyword>
<dbReference type="EMBL" id="CAKLCM010000002">
    <property type="protein sequence ID" value="CAH0527261.1"/>
    <property type="molecule type" value="Genomic_DNA"/>
</dbReference>
<keyword evidence="1" id="KW-1133">Transmembrane helix</keyword>
<sequence>MCVPVERIEVSYPNNCKWVDIMNLTLRYAIFRHKNKMMGRCFEFLMVALAMTACAAMLISSNVNVLLSALGTIFFCIVSFWFFNRAEKMRRTMAD</sequence>
<accession>A0ABN8DKS8</accession>
<keyword evidence="1" id="KW-0812">Transmembrane</keyword>
<evidence type="ECO:0000313" key="2">
    <source>
        <dbReference type="EMBL" id="CAH0527261.1"/>
    </source>
</evidence>
<comment type="caution">
    <text evidence="2">The sequence shown here is derived from an EMBL/GenBank/DDBJ whole genome shotgun (WGS) entry which is preliminary data.</text>
</comment>